<name>A0A443RR96_9ACAR</name>
<dbReference type="InterPro" id="IPR035979">
    <property type="entry name" value="RBD_domain_sf"/>
</dbReference>
<dbReference type="Proteomes" id="UP000285301">
    <property type="component" value="Unassembled WGS sequence"/>
</dbReference>
<sequence length="128" mass="14424">MLINVNVIWGESYYVLDAYSTYRFSSIVDFATYSDMKQALEKLDGADLHGRRIRLVEDKSRRRIAGAELVPGRVLAREEAVNREAAANRGPALAQNRVRVQSLDRNRQNATTRIKASLAPEVAVNHQI</sequence>
<dbReference type="InterPro" id="IPR012677">
    <property type="entry name" value="Nucleotide-bd_a/b_plait_sf"/>
</dbReference>
<dbReference type="SUPFAM" id="SSF54928">
    <property type="entry name" value="RNA-binding domain, RBD"/>
    <property type="match status" value="1"/>
</dbReference>
<reference evidence="1 2" key="1">
    <citation type="journal article" date="2018" name="Gigascience">
        <title>Genomes of trombidid mites reveal novel predicted allergens and laterally-transferred genes associated with secondary metabolism.</title>
        <authorList>
            <person name="Dong X."/>
            <person name="Chaisiri K."/>
            <person name="Xia D."/>
            <person name="Armstrong S.D."/>
            <person name="Fang Y."/>
            <person name="Donnelly M.J."/>
            <person name="Kadowaki T."/>
            <person name="McGarry J.W."/>
            <person name="Darby A.C."/>
            <person name="Makepeace B.L."/>
        </authorList>
    </citation>
    <scope>NUCLEOTIDE SEQUENCE [LARGE SCALE GENOMIC DNA]</scope>
    <source>
        <strain evidence="1">UoL-WK</strain>
    </source>
</reference>
<dbReference type="AlphaFoldDB" id="A0A443RR96"/>
<dbReference type="OrthoDB" id="1099063at2759"/>
<gene>
    <name evidence="1" type="ORF">B4U79_08918</name>
</gene>
<accession>A0A443RR96</accession>
<dbReference type="Gene3D" id="3.30.70.330">
    <property type="match status" value="1"/>
</dbReference>
<dbReference type="EMBL" id="NCKU01000035">
    <property type="protein sequence ID" value="RWS17793.1"/>
    <property type="molecule type" value="Genomic_DNA"/>
</dbReference>
<keyword evidence="2" id="KW-1185">Reference proteome</keyword>
<comment type="caution">
    <text evidence="1">The sequence shown here is derived from an EMBL/GenBank/DDBJ whole genome shotgun (WGS) entry which is preliminary data.</text>
</comment>
<organism evidence="1 2">
    <name type="scientific">Dinothrombium tinctorium</name>
    <dbReference type="NCBI Taxonomy" id="1965070"/>
    <lineage>
        <taxon>Eukaryota</taxon>
        <taxon>Metazoa</taxon>
        <taxon>Ecdysozoa</taxon>
        <taxon>Arthropoda</taxon>
        <taxon>Chelicerata</taxon>
        <taxon>Arachnida</taxon>
        <taxon>Acari</taxon>
        <taxon>Acariformes</taxon>
        <taxon>Trombidiformes</taxon>
        <taxon>Prostigmata</taxon>
        <taxon>Anystina</taxon>
        <taxon>Parasitengona</taxon>
        <taxon>Trombidioidea</taxon>
        <taxon>Trombidiidae</taxon>
        <taxon>Dinothrombium</taxon>
    </lineage>
</organism>
<dbReference type="STRING" id="1965070.A0A443RR96"/>
<dbReference type="GO" id="GO:0003676">
    <property type="term" value="F:nucleic acid binding"/>
    <property type="evidence" value="ECO:0007669"/>
    <property type="project" value="InterPro"/>
</dbReference>
<protein>
    <submittedName>
        <fullName evidence="1">Serine/arginine-rich splicing factor 4-like protein</fullName>
    </submittedName>
</protein>
<proteinExistence type="predicted"/>
<evidence type="ECO:0000313" key="1">
    <source>
        <dbReference type="EMBL" id="RWS17793.1"/>
    </source>
</evidence>
<evidence type="ECO:0000313" key="2">
    <source>
        <dbReference type="Proteomes" id="UP000285301"/>
    </source>
</evidence>